<accession>J8ZNR8</accession>
<dbReference type="AlphaFoldDB" id="J8ZNR8"/>
<evidence type="ECO:0000313" key="2">
    <source>
        <dbReference type="Proteomes" id="UP000003163"/>
    </source>
</evidence>
<dbReference type="InParanoid" id="J8ZNR8"/>
<name>J8ZNR8_EDHAE</name>
<dbReference type="EMBL" id="AFBI03000189">
    <property type="protein sequence ID" value="EJW01333.1"/>
    <property type="molecule type" value="Genomic_DNA"/>
</dbReference>
<proteinExistence type="predicted"/>
<dbReference type="OrthoDB" id="10255522at2759"/>
<reference evidence="2" key="2">
    <citation type="submission" date="2015-07" db="EMBL/GenBank/DDBJ databases">
        <title>Contrasting host-pathogen interactions and genome evolution in two generalist and specialist microsporidian pathogens of mosquitoes.</title>
        <authorList>
            <consortium name="The Broad Institute Genomics Platform"/>
            <consortium name="The Broad Institute Genome Sequencing Center for Infectious Disease"/>
            <person name="Cuomo C.A."/>
            <person name="Sanscrainte N.D."/>
            <person name="Goldberg J.M."/>
            <person name="Heiman D."/>
            <person name="Young S."/>
            <person name="Zeng Q."/>
            <person name="Becnel J.J."/>
            <person name="Birren B.W."/>
        </authorList>
    </citation>
    <scope>NUCLEOTIDE SEQUENCE [LARGE SCALE GENOMIC DNA]</scope>
    <source>
        <strain evidence="2">USNM 41457</strain>
    </source>
</reference>
<comment type="caution">
    <text evidence="1">The sequence shown here is derived from an EMBL/GenBank/DDBJ whole genome shotgun (WGS) entry which is preliminary data.</text>
</comment>
<organism evidence="1 2">
    <name type="scientific">Edhazardia aedis (strain USNM 41457)</name>
    <name type="common">Microsporidian parasite</name>
    <dbReference type="NCBI Taxonomy" id="1003232"/>
    <lineage>
        <taxon>Eukaryota</taxon>
        <taxon>Fungi</taxon>
        <taxon>Fungi incertae sedis</taxon>
        <taxon>Microsporidia</taxon>
        <taxon>Edhazardia</taxon>
    </lineage>
</organism>
<dbReference type="VEuPathDB" id="MicrosporidiaDB:EDEG_04018"/>
<dbReference type="HOGENOM" id="CLU_469305_0_0_1"/>
<dbReference type="Proteomes" id="UP000003163">
    <property type="component" value="Unassembled WGS sequence"/>
</dbReference>
<sequence>MQFVIYFSALLHSVNSSPNPHENTSFTSNATIRNDISEAESTGNKNEDKITTKCNFSYVKIKKYEKTLHKISENLEKHLNSDPVSAKESLTVSEKDLKILLEILTEVYFMLEKKKTQYQMLPEYLFPEVIEPFFVNILKLHKAFKSREKFQEWNSFFIKFYENCLQIASKGFLVVQNEEFLDALEGLRNVISNKSEEIQKVVHDVEKTESHSYNDPIKNLNEQCSSNLKDLIDSYDLLCEVKHNISNLIKESLAFAKSNPSMLENDSTTDQTQSDLNNLFLNTKEVLFAFLCAEFAEFFYTSKEEKNDPVLEITDLLLNLNSSGFGKELQEEKVIKKEIIFDYKVTKILDKINGFTHEKIVENTQLLTELVKNAFTVCQEFQLFEKVYDDFCKLSEKTQIAFSYLNESMKVKESIIRLKFILIKKHFPADFEHNMKENINLISILSPIRDQLQFYANHQNLWISTTMRFLLSSRLCPLLSEFLKSDINKSEDYQNIEDIKDENDEKISNIFFACNSSSDGNLCEYFENSIEEIVQLLENNLSLKESTKIKSLIGPETNFSFLASFFSYSDMLKIRNYYSITVTEKQEQAENIIFDEEKNYNKIKQILLNLYSCLETNIPITSENMALFC</sequence>
<keyword evidence="2" id="KW-1185">Reference proteome</keyword>
<protein>
    <submittedName>
        <fullName evidence="1">Uncharacterized protein</fullName>
    </submittedName>
</protein>
<reference evidence="1 2" key="1">
    <citation type="submission" date="2011-08" db="EMBL/GenBank/DDBJ databases">
        <authorList>
            <person name="Liu Z.J."/>
            <person name="Shi F.L."/>
            <person name="Lu J.Q."/>
            <person name="Li M."/>
            <person name="Wang Z.L."/>
        </authorList>
    </citation>
    <scope>NUCLEOTIDE SEQUENCE [LARGE SCALE GENOMIC DNA]</scope>
    <source>
        <strain evidence="1 2">USNM 41457</strain>
    </source>
</reference>
<gene>
    <name evidence="1" type="ORF">EDEG_04018</name>
</gene>
<evidence type="ECO:0000313" key="1">
    <source>
        <dbReference type="EMBL" id="EJW01333.1"/>
    </source>
</evidence>